<feature type="compositionally biased region" description="Gly residues" evidence="1">
    <location>
        <begin position="177"/>
        <end position="186"/>
    </location>
</feature>
<gene>
    <name evidence="2" type="ORF">THAOC_23686</name>
</gene>
<organism evidence="2 3">
    <name type="scientific">Thalassiosira oceanica</name>
    <name type="common">Marine diatom</name>
    <dbReference type="NCBI Taxonomy" id="159749"/>
    <lineage>
        <taxon>Eukaryota</taxon>
        <taxon>Sar</taxon>
        <taxon>Stramenopiles</taxon>
        <taxon>Ochrophyta</taxon>
        <taxon>Bacillariophyta</taxon>
        <taxon>Coscinodiscophyceae</taxon>
        <taxon>Thalassiosirophycidae</taxon>
        <taxon>Thalassiosirales</taxon>
        <taxon>Thalassiosiraceae</taxon>
        <taxon>Thalassiosira</taxon>
    </lineage>
</organism>
<dbReference type="AlphaFoldDB" id="K0RTS6"/>
<feature type="compositionally biased region" description="Basic and acidic residues" evidence="1">
    <location>
        <begin position="10"/>
        <end position="20"/>
    </location>
</feature>
<feature type="region of interest" description="Disordered" evidence="1">
    <location>
        <begin position="147"/>
        <end position="344"/>
    </location>
</feature>
<feature type="compositionally biased region" description="Low complexity" evidence="1">
    <location>
        <begin position="484"/>
        <end position="497"/>
    </location>
</feature>
<dbReference type="EMBL" id="AGNL01031436">
    <property type="protein sequence ID" value="EJK56425.1"/>
    <property type="molecule type" value="Genomic_DNA"/>
</dbReference>
<sequence>MIDRGGLALKSEERREEESVCRPFTSARPSGSPNEPDVGRCLPRERDAVTSRDCRRYPLPRRRPRASPPGRGGALRRKGGRRGRLEAVAGAVPPPVREGRRAGVGVVLVLKAGGSFCPCRDADGERAPLSHRCGGDGFVLDGRLGPLGLLRRPEGGDPRPRSPGRRVREERPRRGAARGGGPGRSGPGRCRPPASGGRGRQRGGWQVLLPPVPPELLRRAGAGRPCDKRGDLLDGPGARINEHGPAVGRRRGRVRRRRERRWQDDGRRGPRRPSPRGGGPRRAAVPHDGGAIEHPGREGPGRRPRGDDAAGPEGAPRGVPPEPDLHVARRQHDTEGAVPRGRRVKAGDGGLAVRRRTVRVRIRLQGPVPRGRAVLLGTDPRGRGRRHRRGTISVRGSVVFGTDLGTDVRPEPVGTFLMIETRGTPEPSPDKVAWGCYKHKNKIFVPEAGPLGLRPRADGWNCSLGGGPGRRVRRVPFSREKTASPRSRQRSPTSSAREAFEAMKNTCGSEVDSSLS</sequence>
<protein>
    <submittedName>
        <fullName evidence="2">Uncharacterized protein</fullName>
    </submittedName>
</protein>
<proteinExistence type="predicted"/>
<feature type="region of interest" description="Disordered" evidence="1">
    <location>
        <begin position="463"/>
        <end position="516"/>
    </location>
</feature>
<dbReference type="OMA" id="TRTWHIL"/>
<comment type="caution">
    <text evidence="2">The sequence shown here is derived from an EMBL/GenBank/DDBJ whole genome shotgun (WGS) entry which is preliminary data.</text>
</comment>
<dbReference type="Proteomes" id="UP000266841">
    <property type="component" value="Unassembled WGS sequence"/>
</dbReference>
<evidence type="ECO:0000256" key="1">
    <source>
        <dbReference type="SAM" id="MobiDB-lite"/>
    </source>
</evidence>
<feature type="compositionally biased region" description="Basic and acidic residues" evidence="1">
    <location>
        <begin position="323"/>
        <end position="335"/>
    </location>
</feature>
<name>K0RTS6_THAOC</name>
<evidence type="ECO:0000313" key="3">
    <source>
        <dbReference type="Proteomes" id="UP000266841"/>
    </source>
</evidence>
<keyword evidence="3" id="KW-1185">Reference proteome</keyword>
<feature type="compositionally biased region" description="Basic and acidic residues" evidence="1">
    <location>
        <begin position="290"/>
        <end position="308"/>
    </location>
</feature>
<feature type="compositionally biased region" description="Polar residues" evidence="1">
    <location>
        <begin position="506"/>
        <end position="516"/>
    </location>
</feature>
<reference evidence="2 3" key="1">
    <citation type="journal article" date="2012" name="Genome Biol.">
        <title>Genome and low-iron response of an oceanic diatom adapted to chronic iron limitation.</title>
        <authorList>
            <person name="Lommer M."/>
            <person name="Specht M."/>
            <person name="Roy A.S."/>
            <person name="Kraemer L."/>
            <person name="Andreson R."/>
            <person name="Gutowska M.A."/>
            <person name="Wolf J."/>
            <person name="Bergner S.V."/>
            <person name="Schilhabel M.B."/>
            <person name="Klostermeier U.C."/>
            <person name="Beiko R.G."/>
            <person name="Rosenstiel P."/>
            <person name="Hippler M."/>
            <person name="Laroche J."/>
        </authorList>
    </citation>
    <scope>NUCLEOTIDE SEQUENCE [LARGE SCALE GENOMIC DNA]</scope>
    <source>
        <strain evidence="2 3">CCMP1005</strain>
    </source>
</reference>
<accession>K0RTS6</accession>
<feature type="compositionally biased region" description="Basic and acidic residues" evidence="1">
    <location>
        <begin position="42"/>
        <end position="56"/>
    </location>
</feature>
<feature type="compositionally biased region" description="Basic residues" evidence="1">
    <location>
        <begin position="248"/>
        <end position="260"/>
    </location>
</feature>
<evidence type="ECO:0000313" key="2">
    <source>
        <dbReference type="EMBL" id="EJK56425.1"/>
    </source>
</evidence>
<feature type="region of interest" description="Disordered" evidence="1">
    <location>
        <begin position="1"/>
        <end position="88"/>
    </location>
</feature>
<feature type="compositionally biased region" description="Basic and acidic residues" evidence="1">
    <location>
        <begin position="151"/>
        <end position="173"/>
    </location>
</feature>